<feature type="compositionally biased region" description="Low complexity" evidence="12">
    <location>
        <begin position="143"/>
        <end position="152"/>
    </location>
</feature>
<dbReference type="PROSITE" id="PS00189">
    <property type="entry name" value="LIPOYL"/>
    <property type="match status" value="1"/>
</dbReference>
<evidence type="ECO:0000256" key="11">
    <source>
        <dbReference type="ARBA" id="ARBA00048370"/>
    </source>
</evidence>
<proteinExistence type="inferred from homology"/>
<reference evidence="14 15" key="1">
    <citation type="submission" date="2019-08" db="EMBL/GenBank/DDBJ databases">
        <title>Actinomadura sp. nov. CYP1-5 isolated from mountain soil.</title>
        <authorList>
            <person name="Songsumanus A."/>
            <person name="Kuncharoen N."/>
            <person name="Kudo T."/>
            <person name="Yuki M."/>
            <person name="Igarashi Y."/>
            <person name="Tanasupawat S."/>
        </authorList>
    </citation>
    <scope>NUCLEOTIDE SEQUENCE [LARGE SCALE GENOMIC DNA]</scope>
    <source>
        <strain evidence="14 15">GKU157</strain>
    </source>
</reference>
<dbReference type="GO" id="GO:0004742">
    <property type="term" value="F:dihydrolipoyllysine-residue acetyltransferase activity"/>
    <property type="evidence" value="ECO:0007669"/>
    <property type="project" value="UniProtKB-EC"/>
</dbReference>
<dbReference type="InterPro" id="IPR050537">
    <property type="entry name" value="2-oxoacid_dehydrogenase"/>
</dbReference>
<keyword evidence="5 14" id="KW-0808">Transferase</keyword>
<sequence>MPVSVTMPQLGESVTEGTVTRWLKKEGERVETDEPLLEVSTDKVDTEIPSPASGILTSITVAEDETVEVGAELAVIGDEGDAPSGGGAPAAEEQQQEPAQQDPARQEQAAAPQAEAPQGPPPAAWPPPAQQQPPAPPSPAPAPAQQAQQQAPQQPPAAPEPAPAA</sequence>
<evidence type="ECO:0000256" key="5">
    <source>
        <dbReference type="ARBA" id="ARBA00022679"/>
    </source>
</evidence>
<evidence type="ECO:0000259" key="13">
    <source>
        <dbReference type="PROSITE" id="PS50968"/>
    </source>
</evidence>
<name>A0A5D0TZK7_9ACTN</name>
<evidence type="ECO:0000313" key="15">
    <source>
        <dbReference type="Proteomes" id="UP000322634"/>
    </source>
</evidence>
<dbReference type="EC" id="2.3.1.12" evidence="3"/>
<feature type="non-terminal residue" evidence="14">
    <location>
        <position position="165"/>
    </location>
</feature>
<organism evidence="14 15">
    <name type="scientific">Actinomadura syzygii</name>
    <dbReference type="NCBI Taxonomy" id="1427538"/>
    <lineage>
        <taxon>Bacteria</taxon>
        <taxon>Bacillati</taxon>
        <taxon>Actinomycetota</taxon>
        <taxon>Actinomycetes</taxon>
        <taxon>Streptosporangiales</taxon>
        <taxon>Thermomonosporaceae</taxon>
        <taxon>Actinomadura</taxon>
    </lineage>
</organism>
<dbReference type="GO" id="GO:0005829">
    <property type="term" value="C:cytosol"/>
    <property type="evidence" value="ECO:0007669"/>
    <property type="project" value="TreeGrafter"/>
</dbReference>
<accession>A0A5D0TZK7</accession>
<dbReference type="AlphaFoldDB" id="A0A5D0TZK7"/>
<dbReference type="GO" id="GO:0004149">
    <property type="term" value="F:dihydrolipoyllysine-residue succinyltransferase activity"/>
    <property type="evidence" value="ECO:0007669"/>
    <property type="project" value="TreeGrafter"/>
</dbReference>
<protein>
    <recommendedName>
        <fullName evidence="4">Dihydrolipoyllysine-residue acetyltransferase component of pyruvate dehydrogenase complex</fullName>
        <ecNumber evidence="3">2.3.1.12</ecNumber>
    </recommendedName>
    <alternativeName>
        <fullName evidence="9">Dihydrolipoamide acetyltransferase component of pyruvate dehydrogenase complex</fullName>
    </alternativeName>
    <alternativeName>
        <fullName evidence="10">Pyruvate dehydrogenase complex component E2</fullName>
    </alternativeName>
</protein>
<evidence type="ECO:0000256" key="7">
    <source>
        <dbReference type="ARBA" id="ARBA00022823"/>
    </source>
</evidence>
<feature type="domain" description="Lipoyl-binding" evidence="13">
    <location>
        <begin position="2"/>
        <end position="77"/>
    </location>
</feature>
<dbReference type="Proteomes" id="UP000322634">
    <property type="component" value="Unassembled WGS sequence"/>
</dbReference>
<dbReference type="InterPro" id="IPR003016">
    <property type="entry name" value="2-oxoA_DH_lipoyl-BS"/>
</dbReference>
<dbReference type="InterPro" id="IPR011053">
    <property type="entry name" value="Single_hybrid_motif"/>
</dbReference>
<dbReference type="FunFam" id="2.40.50.100:FF:000023">
    <property type="entry name" value="Dihydrolipoamide acetyltransferase component of pyruvate dehydrogenase complex"/>
    <property type="match status" value="1"/>
</dbReference>
<dbReference type="SUPFAM" id="SSF51230">
    <property type="entry name" value="Single hybrid motif"/>
    <property type="match status" value="1"/>
</dbReference>
<feature type="compositionally biased region" description="Low complexity" evidence="12">
    <location>
        <begin position="89"/>
        <end position="117"/>
    </location>
</feature>
<feature type="compositionally biased region" description="Pro residues" evidence="12">
    <location>
        <begin position="153"/>
        <end position="165"/>
    </location>
</feature>
<dbReference type="PANTHER" id="PTHR43416">
    <property type="entry name" value="DIHYDROLIPOYLLYSINE-RESIDUE SUCCINYLTRANSFERASE COMPONENT OF 2-OXOGLUTARATE DEHYDROGENASE COMPLEX, MITOCHONDRIAL-RELATED"/>
    <property type="match status" value="1"/>
</dbReference>
<dbReference type="Pfam" id="PF00364">
    <property type="entry name" value="Biotin_lipoyl"/>
    <property type="match status" value="1"/>
</dbReference>
<evidence type="ECO:0000256" key="6">
    <source>
        <dbReference type="ARBA" id="ARBA00022737"/>
    </source>
</evidence>
<evidence type="ECO:0000313" key="14">
    <source>
        <dbReference type="EMBL" id="TYC10815.1"/>
    </source>
</evidence>
<dbReference type="PANTHER" id="PTHR43416:SF8">
    <property type="entry name" value="LIPOAMIDE ACYLTRANSFERASE COMPONENT OF BRANCHED-CHAIN ALPHA-KETO ACID DEHYDROGENASE COMPLEX"/>
    <property type="match status" value="1"/>
</dbReference>
<comment type="similarity">
    <text evidence="2">Belongs to the 2-oxoacid dehydrogenase family.</text>
</comment>
<evidence type="ECO:0000256" key="12">
    <source>
        <dbReference type="SAM" id="MobiDB-lite"/>
    </source>
</evidence>
<evidence type="ECO:0000256" key="8">
    <source>
        <dbReference type="ARBA" id="ARBA00023315"/>
    </source>
</evidence>
<feature type="region of interest" description="Disordered" evidence="12">
    <location>
        <begin position="73"/>
        <end position="165"/>
    </location>
</feature>
<comment type="cofactor">
    <cofactor evidence="1">
        <name>(R)-lipoate</name>
        <dbReference type="ChEBI" id="CHEBI:83088"/>
    </cofactor>
</comment>
<evidence type="ECO:0000256" key="10">
    <source>
        <dbReference type="ARBA" id="ARBA00032943"/>
    </source>
</evidence>
<feature type="compositionally biased region" description="Pro residues" evidence="12">
    <location>
        <begin position="118"/>
        <end position="142"/>
    </location>
</feature>
<keyword evidence="15" id="KW-1185">Reference proteome</keyword>
<gene>
    <name evidence="14" type="ORF">FXF65_27925</name>
</gene>
<keyword evidence="8" id="KW-0012">Acyltransferase</keyword>
<evidence type="ECO:0000256" key="4">
    <source>
        <dbReference type="ARBA" id="ARBA00016300"/>
    </source>
</evidence>
<dbReference type="CDD" id="cd06849">
    <property type="entry name" value="lipoyl_domain"/>
    <property type="match status" value="1"/>
</dbReference>
<keyword evidence="6" id="KW-0677">Repeat</keyword>
<dbReference type="RefSeq" id="WP_342787566.1">
    <property type="nucleotide sequence ID" value="NZ_VSFF01000011.1"/>
</dbReference>
<evidence type="ECO:0000256" key="3">
    <source>
        <dbReference type="ARBA" id="ARBA00013114"/>
    </source>
</evidence>
<keyword evidence="7" id="KW-0450">Lipoyl</keyword>
<comment type="caution">
    <text evidence="14">The sequence shown here is derived from an EMBL/GenBank/DDBJ whole genome shotgun (WGS) entry which is preliminary data.</text>
</comment>
<dbReference type="Gene3D" id="2.40.50.100">
    <property type="match status" value="1"/>
</dbReference>
<dbReference type="GO" id="GO:0006099">
    <property type="term" value="P:tricarboxylic acid cycle"/>
    <property type="evidence" value="ECO:0007669"/>
    <property type="project" value="TreeGrafter"/>
</dbReference>
<evidence type="ECO:0000256" key="2">
    <source>
        <dbReference type="ARBA" id="ARBA00007317"/>
    </source>
</evidence>
<comment type="catalytic activity">
    <reaction evidence="11">
        <text>N(6)-[(R)-dihydrolipoyl]-L-lysyl-[protein] + acetyl-CoA = N(6)-[(R)-S(8)-acetyldihydrolipoyl]-L-lysyl-[protein] + CoA</text>
        <dbReference type="Rhea" id="RHEA:17017"/>
        <dbReference type="Rhea" id="RHEA-COMP:10475"/>
        <dbReference type="Rhea" id="RHEA-COMP:10478"/>
        <dbReference type="ChEBI" id="CHEBI:57287"/>
        <dbReference type="ChEBI" id="CHEBI:57288"/>
        <dbReference type="ChEBI" id="CHEBI:83100"/>
        <dbReference type="ChEBI" id="CHEBI:83111"/>
        <dbReference type="EC" id="2.3.1.12"/>
    </reaction>
</comment>
<evidence type="ECO:0000256" key="9">
    <source>
        <dbReference type="ARBA" id="ARBA00029730"/>
    </source>
</evidence>
<dbReference type="EMBL" id="VSFF01000011">
    <property type="protein sequence ID" value="TYC10815.1"/>
    <property type="molecule type" value="Genomic_DNA"/>
</dbReference>
<dbReference type="InterPro" id="IPR000089">
    <property type="entry name" value="Biotin_lipoyl"/>
</dbReference>
<evidence type="ECO:0000256" key="1">
    <source>
        <dbReference type="ARBA" id="ARBA00001938"/>
    </source>
</evidence>
<dbReference type="PROSITE" id="PS50968">
    <property type="entry name" value="BIOTINYL_LIPOYL"/>
    <property type="match status" value="1"/>
</dbReference>